<feature type="region of interest" description="Disordered" evidence="1">
    <location>
        <begin position="35"/>
        <end position="58"/>
    </location>
</feature>
<dbReference type="EMBL" id="WTPW01002033">
    <property type="protein sequence ID" value="KAF0400562.1"/>
    <property type="molecule type" value="Genomic_DNA"/>
</dbReference>
<feature type="region of interest" description="Disordered" evidence="1">
    <location>
        <begin position="99"/>
        <end position="123"/>
    </location>
</feature>
<accession>A0A8H3X4T0</accession>
<dbReference type="OrthoDB" id="2434645at2759"/>
<name>A0A8H3X4T0_GIGMA</name>
<proteinExistence type="predicted"/>
<feature type="compositionally biased region" description="Acidic residues" evidence="1">
    <location>
        <begin position="106"/>
        <end position="123"/>
    </location>
</feature>
<dbReference type="AlphaFoldDB" id="A0A8H3X4T0"/>
<protein>
    <submittedName>
        <fullName evidence="2">Uncharacterized protein</fullName>
    </submittedName>
</protein>
<evidence type="ECO:0000256" key="1">
    <source>
        <dbReference type="SAM" id="MobiDB-lite"/>
    </source>
</evidence>
<evidence type="ECO:0000313" key="2">
    <source>
        <dbReference type="EMBL" id="KAF0400562.1"/>
    </source>
</evidence>
<organism evidence="2 3">
    <name type="scientific">Gigaspora margarita</name>
    <dbReference type="NCBI Taxonomy" id="4874"/>
    <lineage>
        <taxon>Eukaryota</taxon>
        <taxon>Fungi</taxon>
        <taxon>Fungi incertae sedis</taxon>
        <taxon>Mucoromycota</taxon>
        <taxon>Glomeromycotina</taxon>
        <taxon>Glomeromycetes</taxon>
        <taxon>Diversisporales</taxon>
        <taxon>Gigasporaceae</taxon>
        <taxon>Gigaspora</taxon>
    </lineage>
</organism>
<comment type="caution">
    <text evidence="2">The sequence shown here is derived from an EMBL/GenBank/DDBJ whole genome shotgun (WGS) entry which is preliminary data.</text>
</comment>
<reference evidence="2 3" key="1">
    <citation type="journal article" date="2019" name="Environ. Microbiol.">
        <title>At the nexus of three kingdoms: the genome of the mycorrhizal fungus Gigaspora margarita provides insights into plant, endobacterial and fungal interactions.</title>
        <authorList>
            <person name="Venice F."/>
            <person name="Ghignone S."/>
            <person name="Salvioli di Fossalunga A."/>
            <person name="Amselem J."/>
            <person name="Novero M."/>
            <person name="Xianan X."/>
            <person name="Sedzielewska Toro K."/>
            <person name="Morin E."/>
            <person name="Lipzen A."/>
            <person name="Grigoriev I.V."/>
            <person name="Henrissat B."/>
            <person name="Martin F.M."/>
            <person name="Bonfante P."/>
        </authorList>
    </citation>
    <scope>NUCLEOTIDE SEQUENCE [LARGE SCALE GENOMIC DNA]</scope>
    <source>
        <strain evidence="2 3">BEG34</strain>
    </source>
</reference>
<gene>
    <name evidence="2" type="ORF">F8M41_009552</name>
</gene>
<feature type="compositionally biased region" description="Low complexity" evidence="1">
    <location>
        <begin position="40"/>
        <end position="57"/>
    </location>
</feature>
<sequence>MSNTKQELHYYGLDLTEEEIQTIFQNITLFFEDNDEKNYSDNSDNFDNSDNSNNSTDFIDPEIEYQDLKLENFIELNNVEQDINNESMDESIDVNMNKYTDKNADNDEFNSEEFDEDQFGAEV</sequence>
<dbReference type="Proteomes" id="UP000439903">
    <property type="component" value="Unassembled WGS sequence"/>
</dbReference>
<keyword evidence="3" id="KW-1185">Reference proteome</keyword>
<evidence type="ECO:0000313" key="3">
    <source>
        <dbReference type="Proteomes" id="UP000439903"/>
    </source>
</evidence>